<feature type="compositionally biased region" description="Basic and acidic residues" evidence="1">
    <location>
        <begin position="50"/>
        <end position="61"/>
    </location>
</feature>
<protein>
    <submittedName>
        <fullName evidence="2">Uncharacterized protein</fullName>
    </submittedName>
</protein>
<name>A0AAE1EF24_PETCI</name>
<comment type="caution">
    <text evidence="2">The sequence shown here is derived from an EMBL/GenBank/DDBJ whole genome shotgun (WGS) entry which is preliminary data.</text>
</comment>
<keyword evidence="3" id="KW-1185">Reference proteome</keyword>
<dbReference type="EMBL" id="JAWQEG010008681">
    <property type="protein sequence ID" value="KAK3849837.1"/>
    <property type="molecule type" value="Genomic_DNA"/>
</dbReference>
<proteinExistence type="predicted"/>
<dbReference type="AlphaFoldDB" id="A0AAE1EF24"/>
<feature type="compositionally biased region" description="Basic and acidic residues" evidence="1">
    <location>
        <begin position="18"/>
        <end position="43"/>
    </location>
</feature>
<reference evidence="2" key="1">
    <citation type="submission" date="2023-10" db="EMBL/GenBank/DDBJ databases">
        <title>Genome assemblies of two species of porcelain crab, Petrolisthes cinctipes and Petrolisthes manimaculis (Anomura: Porcellanidae).</title>
        <authorList>
            <person name="Angst P."/>
        </authorList>
    </citation>
    <scope>NUCLEOTIDE SEQUENCE</scope>
    <source>
        <strain evidence="2">PB745_01</strain>
        <tissue evidence="2">Gill</tissue>
    </source>
</reference>
<evidence type="ECO:0000313" key="3">
    <source>
        <dbReference type="Proteomes" id="UP001286313"/>
    </source>
</evidence>
<feature type="region of interest" description="Disordered" evidence="1">
    <location>
        <begin position="1"/>
        <end position="61"/>
    </location>
</feature>
<dbReference type="Proteomes" id="UP001286313">
    <property type="component" value="Unassembled WGS sequence"/>
</dbReference>
<organism evidence="2 3">
    <name type="scientific">Petrolisthes cinctipes</name>
    <name type="common">Flat porcelain crab</name>
    <dbReference type="NCBI Taxonomy" id="88211"/>
    <lineage>
        <taxon>Eukaryota</taxon>
        <taxon>Metazoa</taxon>
        <taxon>Ecdysozoa</taxon>
        <taxon>Arthropoda</taxon>
        <taxon>Crustacea</taxon>
        <taxon>Multicrustacea</taxon>
        <taxon>Malacostraca</taxon>
        <taxon>Eumalacostraca</taxon>
        <taxon>Eucarida</taxon>
        <taxon>Decapoda</taxon>
        <taxon>Pleocyemata</taxon>
        <taxon>Anomura</taxon>
        <taxon>Galatheoidea</taxon>
        <taxon>Porcellanidae</taxon>
        <taxon>Petrolisthes</taxon>
    </lineage>
</organism>
<sequence>MLKLHGGREGGAFGDGGEGNRRVKEREKNDEEKLGEALGKAEEEGGEAADNQKEKEEREVKKVEYELEENLLGRF</sequence>
<accession>A0AAE1EF24</accession>
<evidence type="ECO:0000256" key="1">
    <source>
        <dbReference type="SAM" id="MobiDB-lite"/>
    </source>
</evidence>
<gene>
    <name evidence="2" type="ORF">Pcinc_043424</name>
</gene>
<evidence type="ECO:0000313" key="2">
    <source>
        <dbReference type="EMBL" id="KAK3849837.1"/>
    </source>
</evidence>